<dbReference type="AlphaFoldDB" id="A0A443S887"/>
<accession>A0A443S887</accession>
<keyword evidence="3" id="KW-1015">Disulfide bond</keyword>
<comment type="similarity">
    <text evidence="1">Belongs to the serine protease inhibitor-like (TIL domain-containing) family.</text>
</comment>
<dbReference type="InterPro" id="IPR051368">
    <property type="entry name" value="SerProtInhib-TIL_Domain"/>
</dbReference>
<dbReference type="PANTHER" id="PTHR23259:SF70">
    <property type="entry name" value="ACCESSORY GLAND PROTEIN ACP62F-RELATED"/>
    <property type="match status" value="1"/>
</dbReference>
<keyword evidence="2" id="KW-0646">Protease inhibitor</keyword>
<gene>
    <name evidence="5" type="ORF">B4U80_04503</name>
</gene>
<dbReference type="OrthoDB" id="7612169at2759"/>
<evidence type="ECO:0000259" key="4">
    <source>
        <dbReference type="Pfam" id="PF01826"/>
    </source>
</evidence>
<protein>
    <submittedName>
        <fullName evidence="5">Scavenger receptor cysteine-rich protein-like protein</fullName>
    </submittedName>
</protein>
<organism evidence="5 6">
    <name type="scientific">Leptotrombidium deliense</name>
    <dbReference type="NCBI Taxonomy" id="299467"/>
    <lineage>
        <taxon>Eukaryota</taxon>
        <taxon>Metazoa</taxon>
        <taxon>Ecdysozoa</taxon>
        <taxon>Arthropoda</taxon>
        <taxon>Chelicerata</taxon>
        <taxon>Arachnida</taxon>
        <taxon>Acari</taxon>
        <taxon>Acariformes</taxon>
        <taxon>Trombidiformes</taxon>
        <taxon>Prostigmata</taxon>
        <taxon>Anystina</taxon>
        <taxon>Parasitengona</taxon>
        <taxon>Trombiculoidea</taxon>
        <taxon>Trombiculidae</taxon>
        <taxon>Leptotrombidium</taxon>
    </lineage>
</organism>
<feature type="domain" description="TIL" evidence="4">
    <location>
        <begin position="106"/>
        <end position="161"/>
    </location>
</feature>
<evidence type="ECO:0000256" key="2">
    <source>
        <dbReference type="ARBA" id="ARBA00022690"/>
    </source>
</evidence>
<dbReference type="SUPFAM" id="SSF57567">
    <property type="entry name" value="Serine protease inhibitors"/>
    <property type="match status" value="4"/>
</dbReference>
<proteinExistence type="inferred from homology"/>
<keyword evidence="5" id="KW-0675">Receptor</keyword>
<dbReference type="PANTHER" id="PTHR23259">
    <property type="entry name" value="RIDDLE"/>
    <property type="match status" value="1"/>
</dbReference>
<dbReference type="EMBL" id="NCKV01006135">
    <property type="protein sequence ID" value="RWS23625.1"/>
    <property type="molecule type" value="Genomic_DNA"/>
</dbReference>
<reference evidence="5 6" key="1">
    <citation type="journal article" date="2018" name="Gigascience">
        <title>Genomes of trombidid mites reveal novel predicted allergens and laterally-transferred genes associated with secondary metabolism.</title>
        <authorList>
            <person name="Dong X."/>
            <person name="Chaisiri K."/>
            <person name="Xia D."/>
            <person name="Armstrong S.D."/>
            <person name="Fang Y."/>
            <person name="Donnelly M.J."/>
            <person name="Kadowaki T."/>
            <person name="McGarry J.W."/>
            <person name="Darby A.C."/>
            <person name="Makepeace B.L."/>
        </authorList>
    </citation>
    <scope>NUCLEOTIDE SEQUENCE [LARGE SCALE GENOMIC DNA]</scope>
    <source>
        <strain evidence="5">UoL-UT</strain>
    </source>
</reference>
<feature type="domain" description="TIL" evidence="4">
    <location>
        <begin position="32"/>
        <end position="87"/>
    </location>
</feature>
<dbReference type="FunFam" id="2.10.25.10:FF:000055">
    <property type="entry name" value="alpha-tectorin isoform X1"/>
    <property type="match status" value="1"/>
</dbReference>
<dbReference type="Proteomes" id="UP000288716">
    <property type="component" value="Unassembled WGS sequence"/>
</dbReference>
<name>A0A443S887_9ACAR</name>
<dbReference type="VEuPathDB" id="VectorBase:LDEU008415"/>
<evidence type="ECO:0000256" key="3">
    <source>
        <dbReference type="ARBA" id="ARBA00023157"/>
    </source>
</evidence>
<dbReference type="Gene3D" id="2.10.25.10">
    <property type="entry name" value="Laminin"/>
    <property type="match status" value="5"/>
</dbReference>
<dbReference type="GO" id="GO:0030414">
    <property type="term" value="F:peptidase inhibitor activity"/>
    <property type="evidence" value="ECO:0007669"/>
    <property type="project" value="UniProtKB-KW"/>
</dbReference>
<evidence type="ECO:0000313" key="5">
    <source>
        <dbReference type="EMBL" id="RWS23625.1"/>
    </source>
</evidence>
<sequence length="364" mass="40693">MLCKTQNNNETTLISLQNNLYEVRGVESQSDCGENEEYTNCGSACADTCGNYLNKNRMCTYQCVPGCQCTNGLVRHPNGNCVDPRECPVKSGVLSKFRRLETEIGCKENEEYTHCGTACPDTCQNYKNKHRICTYECVIGCKCKDGYVRNSNGKCLHPNQCSIKSQLLATLRAIFGTSKSCKQNEKYTECGSACPDTCDNYQDKGRICTSQCVSGCECNDGYVRNSDGECVHPDECFVKSQIPTAFRTIGLQGEINCKQNEIYTECGSACPDTCDNYNNKRLCYWLPMRERLCQKLECVRDVESQSDCRESEEYTNCGSACADTCDNYLNKNRIYTYQCVSGCQCTSGLVRHPNGKCVDSDECP</sequence>
<dbReference type="CDD" id="cd19941">
    <property type="entry name" value="TIL"/>
    <property type="match status" value="4"/>
</dbReference>
<keyword evidence="6" id="KW-1185">Reference proteome</keyword>
<dbReference type="Pfam" id="PF01826">
    <property type="entry name" value="TIL"/>
    <property type="match status" value="4"/>
</dbReference>
<feature type="domain" description="TIL" evidence="4">
    <location>
        <begin position="308"/>
        <end position="363"/>
    </location>
</feature>
<dbReference type="InterPro" id="IPR036084">
    <property type="entry name" value="Ser_inhib-like_sf"/>
</dbReference>
<evidence type="ECO:0000256" key="1">
    <source>
        <dbReference type="ARBA" id="ARBA00007611"/>
    </source>
</evidence>
<comment type="caution">
    <text evidence="5">The sequence shown here is derived from an EMBL/GenBank/DDBJ whole genome shotgun (WGS) entry which is preliminary data.</text>
</comment>
<feature type="domain" description="TIL" evidence="4">
    <location>
        <begin position="181"/>
        <end position="236"/>
    </location>
</feature>
<dbReference type="STRING" id="299467.A0A443S887"/>
<evidence type="ECO:0000313" key="6">
    <source>
        <dbReference type="Proteomes" id="UP000288716"/>
    </source>
</evidence>
<dbReference type="InterPro" id="IPR002919">
    <property type="entry name" value="TIL_dom"/>
</dbReference>